<dbReference type="Proteomes" id="UP001143856">
    <property type="component" value="Unassembled WGS sequence"/>
</dbReference>
<accession>A0ACC1PEE6</accession>
<evidence type="ECO:0000313" key="2">
    <source>
        <dbReference type="Proteomes" id="UP001143856"/>
    </source>
</evidence>
<protein>
    <submittedName>
        <fullName evidence="1">Uncharacterized protein</fullName>
    </submittedName>
</protein>
<evidence type="ECO:0000313" key="1">
    <source>
        <dbReference type="EMBL" id="KAJ2989972.1"/>
    </source>
</evidence>
<keyword evidence="2" id="KW-1185">Reference proteome</keyword>
<dbReference type="EMBL" id="JAPDGR010000468">
    <property type="protein sequence ID" value="KAJ2989972.1"/>
    <property type="molecule type" value="Genomic_DNA"/>
</dbReference>
<proteinExistence type="predicted"/>
<sequence length="132" mass="14601">MDANPPGLHPPLPIQSNLSLHENPNNNVTTRYQRSQKVLGENARARRSPPRRGATDKTQQAARASPIANSKHLLPASERRSGEQNGSKMNKGLDNEDWSASAEGGFGSGRKTFYRRQCGQQWSDISKAYRST</sequence>
<name>A0ACC1PEE6_9PEZI</name>
<comment type="caution">
    <text evidence="1">The sequence shown here is derived from an EMBL/GenBank/DDBJ whole genome shotgun (WGS) entry which is preliminary data.</text>
</comment>
<reference evidence="1" key="1">
    <citation type="submission" date="2022-10" db="EMBL/GenBank/DDBJ databases">
        <title>Genome Sequence of Xylaria curta.</title>
        <authorList>
            <person name="Buettner E."/>
        </authorList>
    </citation>
    <scope>NUCLEOTIDE SEQUENCE</scope>
    <source>
        <strain evidence="1">Babe10</strain>
    </source>
</reference>
<gene>
    <name evidence="1" type="ORF">NUW58_g3191</name>
</gene>
<organism evidence="1 2">
    <name type="scientific">Xylaria curta</name>
    <dbReference type="NCBI Taxonomy" id="42375"/>
    <lineage>
        <taxon>Eukaryota</taxon>
        <taxon>Fungi</taxon>
        <taxon>Dikarya</taxon>
        <taxon>Ascomycota</taxon>
        <taxon>Pezizomycotina</taxon>
        <taxon>Sordariomycetes</taxon>
        <taxon>Xylariomycetidae</taxon>
        <taxon>Xylariales</taxon>
        <taxon>Xylariaceae</taxon>
        <taxon>Xylaria</taxon>
    </lineage>
</organism>